<dbReference type="InterPro" id="IPR000014">
    <property type="entry name" value="PAS"/>
</dbReference>
<evidence type="ECO:0000259" key="4">
    <source>
        <dbReference type="PROSITE" id="PS50887"/>
    </source>
</evidence>
<dbReference type="SMART" id="SM00267">
    <property type="entry name" value="GGDEF"/>
    <property type="match status" value="1"/>
</dbReference>
<evidence type="ECO:0000313" key="6">
    <source>
        <dbReference type="Proteomes" id="UP000000639"/>
    </source>
</evidence>
<organism evidence="5 6">
    <name type="scientific">Psychromonas ingrahamii (strain DSM 17664 / CCUG 51855 / 37)</name>
    <dbReference type="NCBI Taxonomy" id="357804"/>
    <lineage>
        <taxon>Bacteria</taxon>
        <taxon>Pseudomonadati</taxon>
        <taxon>Pseudomonadota</taxon>
        <taxon>Gammaproteobacteria</taxon>
        <taxon>Alteromonadales</taxon>
        <taxon>Psychromonadaceae</taxon>
        <taxon>Psychromonas</taxon>
    </lineage>
</organism>
<dbReference type="Gene3D" id="3.30.450.20">
    <property type="entry name" value="PAS domain"/>
    <property type="match status" value="3"/>
</dbReference>
<feature type="domain" description="PAS" evidence="1">
    <location>
        <begin position="353"/>
        <end position="416"/>
    </location>
</feature>
<dbReference type="InterPro" id="IPR029787">
    <property type="entry name" value="Nucleotide_cyclase"/>
</dbReference>
<dbReference type="Pfam" id="PF13426">
    <property type="entry name" value="PAS_9"/>
    <property type="match status" value="1"/>
</dbReference>
<dbReference type="SMART" id="SM00091">
    <property type="entry name" value="PAS"/>
    <property type="match status" value="3"/>
</dbReference>
<dbReference type="KEGG" id="pin:Ping_3317"/>
<dbReference type="NCBIfam" id="TIGR00229">
    <property type="entry name" value="sensory_box"/>
    <property type="match status" value="2"/>
</dbReference>
<dbReference type="CDD" id="cd00130">
    <property type="entry name" value="PAS"/>
    <property type="match status" value="3"/>
</dbReference>
<dbReference type="PANTHER" id="PTHR44757">
    <property type="entry name" value="DIGUANYLATE CYCLASE DGCP"/>
    <property type="match status" value="1"/>
</dbReference>
<reference evidence="5 6" key="1">
    <citation type="submission" date="2007-01" db="EMBL/GenBank/DDBJ databases">
        <title>Complete sequence of Psychromonas ingrahamii 37.</title>
        <authorList>
            <consortium name="US DOE Joint Genome Institute"/>
            <person name="Copeland A."/>
            <person name="Lucas S."/>
            <person name="Lapidus A."/>
            <person name="Barry K."/>
            <person name="Detter J.C."/>
            <person name="Glavina del Rio T."/>
            <person name="Hammon N."/>
            <person name="Israni S."/>
            <person name="Dalin E."/>
            <person name="Tice H."/>
            <person name="Pitluck S."/>
            <person name="Thompson L.S."/>
            <person name="Brettin T."/>
            <person name="Bruce D."/>
            <person name="Han C."/>
            <person name="Tapia R."/>
            <person name="Schmutz J."/>
            <person name="Larimer F."/>
            <person name="Land M."/>
            <person name="Hauser L."/>
            <person name="Kyrpides N."/>
            <person name="Ivanova N."/>
            <person name="Staley J."/>
            <person name="Richardson P."/>
        </authorList>
    </citation>
    <scope>NUCLEOTIDE SEQUENCE [LARGE SCALE GENOMIC DNA]</scope>
    <source>
        <strain evidence="5 6">37</strain>
    </source>
</reference>
<dbReference type="Gene3D" id="3.20.20.450">
    <property type="entry name" value="EAL domain"/>
    <property type="match status" value="1"/>
</dbReference>
<dbReference type="PROSITE" id="PS50113">
    <property type="entry name" value="PAC"/>
    <property type="match status" value="1"/>
</dbReference>
<dbReference type="PROSITE" id="PS50112">
    <property type="entry name" value="PAS"/>
    <property type="match status" value="3"/>
</dbReference>
<evidence type="ECO:0000259" key="2">
    <source>
        <dbReference type="PROSITE" id="PS50113"/>
    </source>
</evidence>
<dbReference type="Pfam" id="PF00990">
    <property type="entry name" value="GGDEF"/>
    <property type="match status" value="1"/>
</dbReference>
<dbReference type="InterPro" id="IPR052155">
    <property type="entry name" value="Biofilm_reg_signaling"/>
</dbReference>
<dbReference type="InterPro" id="IPR035919">
    <property type="entry name" value="EAL_sf"/>
</dbReference>
<dbReference type="CDD" id="cd01948">
    <property type="entry name" value="EAL"/>
    <property type="match status" value="1"/>
</dbReference>
<dbReference type="OrthoDB" id="9176779at2"/>
<evidence type="ECO:0000259" key="3">
    <source>
        <dbReference type="PROSITE" id="PS50883"/>
    </source>
</evidence>
<proteinExistence type="predicted"/>
<evidence type="ECO:0000259" key="1">
    <source>
        <dbReference type="PROSITE" id="PS50112"/>
    </source>
</evidence>
<dbReference type="Pfam" id="PF00563">
    <property type="entry name" value="EAL"/>
    <property type="match status" value="1"/>
</dbReference>
<dbReference type="AlphaFoldDB" id="A1SZT9"/>
<feature type="domain" description="EAL" evidence="3">
    <location>
        <begin position="645"/>
        <end position="889"/>
    </location>
</feature>
<feature type="domain" description="PAS" evidence="1">
    <location>
        <begin position="102"/>
        <end position="153"/>
    </location>
</feature>
<feature type="domain" description="GGDEF" evidence="4">
    <location>
        <begin position="503"/>
        <end position="636"/>
    </location>
</feature>
<dbReference type="InterPro" id="IPR000700">
    <property type="entry name" value="PAS-assoc_C"/>
</dbReference>
<dbReference type="PROSITE" id="PS50887">
    <property type="entry name" value="GGDEF"/>
    <property type="match status" value="1"/>
</dbReference>
<dbReference type="STRING" id="357804.Ping_3317"/>
<feature type="domain" description="PAS" evidence="1">
    <location>
        <begin position="224"/>
        <end position="294"/>
    </location>
</feature>
<protein>
    <submittedName>
        <fullName evidence="5">Diguanylate cyclase/phosphodiesterase with PAS/PAC sensor(S)</fullName>
    </submittedName>
</protein>
<name>A1SZT9_PSYIN</name>
<dbReference type="Pfam" id="PF08448">
    <property type="entry name" value="PAS_4"/>
    <property type="match status" value="2"/>
</dbReference>
<dbReference type="HOGENOM" id="CLU_000445_70_27_6"/>
<dbReference type="PANTHER" id="PTHR44757:SF2">
    <property type="entry name" value="BIOFILM ARCHITECTURE MAINTENANCE PROTEIN MBAA"/>
    <property type="match status" value="1"/>
</dbReference>
<dbReference type="InterPro" id="IPR001633">
    <property type="entry name" value="EAL_dom"/>
</dbReference>
<dbReference type="InterPro" id="IPR013656">
    <property type="entry name" value="PAS_4"/>
</dbReference>
<dbReference type="RefSeq" id="WP_011771556.1">
    <property type="nucleotide sequence ID" value="NC_008709.1"/>
</dbReference>
<evidence type="ECO:0000313" key="5">
    <source>
        <dbReference type="EMBL" id="ABM05004.1"/>
    </source>
</evidence>
<sequence>MSNSIGNVLYLGQNLPLAEAFFNSFAADKKTDNYQVFHLVSGEKLFLTLSENSVSHLISEIPINLEIKDKIKADFPLLKTTYLNPDDQPKETGLSVDLENIFTDEVQVVLESLSIPIYFKNKQAQYLACNRHFSELLGLTPNQVIGKKLADLLDSPLTDAIGKIDQKMFIEHQVCLHEYTWTNPVGEQCDLLFHKECAASSDIQSGLVFDITELNKSQSLLEKERVMLRTTADTSRDIIFFRDLEGLLLSCNKQYEKFTGGLEKDLVGKTVFAFLPLDEAILAAQRDKYIIKNNKPYTWKGFFTAHNNECYFFEIKKSPIQDKDGNVQGVATVGRNLTEQLRMQKRLQITDVVFEHSREALIVTDGDGHIISANDHACFLFGYSKDQLLAEEINLLASDNYNDEYYKNIEQILETESFWQGDITYRTKNGSVYYAWLEVYAVEHVEENSVDRVYSYTDLTHFQVTDKKISFLSKQDPLTGLRNRISLFSRLEDIITCANYLHSAVAVMLIDIDDFKAINDNYGHNAGDKVLKEVAERLTSCVSGKDTLGRYGNDQFIIIIDELVNEFDAAMVANKIAEQFSRAFLIENSYTNLSASIGISLSPDDGMEASTLFLNAEDAMQRGKSDRSAAFNFYTASLTVGLNKEFALEQELQQALLSEQFVMYYQPQYDFNNRQIVALEGLLHWHHPKRGILTLERFLSVAEGSHLLVPIGWEIIHKAALQAVIWEKSEIKFGRIAVNLFTIQLSQISFIAELQTILKETGCSTGQLEFLVDKTVLQHASTDILSNLDNLNKMGITLTITNLGIDANVIDLIHRLGVQNLKISDSQINSGSGILASELQLQCFKFFARSLSLNVVSDGLDNAEQASFVQEKVMSTPEATFYLRCNKRK</sequence>
<dbReference type="PROSITE" id="PS50883">
    <property type="entry name" value="EAL"/>
    <property type="match status" value="1"/>
</dbReference>
<dbReference type="InterPro" id="IPR000160">
    <property type="entry name" value="GGDEF_dom"/>
</dbReference>
<dbReference type="NCBIfam" id="TIGR00254">
    <property type="entry name" value="GGDEF"/>
    <property type="match status" value="1"/>
</dbReference>
<gene>
    <name evidence="5" type="ordered locus">Ping_3317</name>
</gene>
<feature type="domain" description="PAC" evidence="2">
    <location>
        <begin position="297"/>
        <end position="349"/>
    </location>
</feature>
<dbReference type="CDD" id="cd01949">
    <property type="entry name" value="GGDEF"/>
    <property type="match status" value="1"/>
</dbReference>
<dbReference type="Proteomes" id="UP000000639">
    <property type="component" value="Chromosome"/>
</dbReference>
<dbReference type="SUPFAM" id="SSF55785">
    <property type="entry name" value="PYP-like sensor domain (PAS domain)"/>
    <property type="match status" value="3"/>
</dbReference>
<accession>A1SZT9</accession>
<dbReference type="SMART" id="SM00052">
    <property type="entry name" value="EAL"/>
    <property type="match status" value="1"/>
</dbReference>
<dbReference type="InterPro" id="IPR035965">
    <property type="entry name" value="PAS-like_dom_sf"/>
</dbReference>
<dbReference type="eggNOG" id="COG5001">
    <property type="taxonomic scope" value="Bacteria"/>
</dbReference>
<dbReference type="InterPro" id="IPR043128">
    <property type="entry name" value="Rev_trsase/Diguanyl_cyclase"/>
</dbReference>
<keyword evidence="6" id="KW-1185">Reference proteome</keyword>
<dbReference type="SUPFAM" id="SSF55073">
    <property type="entry name" value="Nucleotide cyclase"/>
    <property type="match status" value="1"/>
</dbReference>
<dbReference type="Gene3D" id="3.30.70.270">
    <property type="match status" value="1"/>
</dbReference>
<dbReference type="EMBL" id="CP000510">
    <property type="protein sequence ID" value="ABM05004.1"/>
    <property type="molecule type" value="Genomic_DNA"/>
</dbReference>
<dbReference type="SUPFAM" id="SSF141868">
    <property type="entry name" value="EAL domain-like"/>
    <property type="match status" value="1"/>
</dbReference>